<dbReference type="Pfam" id="PF13102">
    <property type="entry name" value="Phage_int_SAM_5"/>
    <property type="match status" value="1"/>
</dbReference>
<dbReference type="Proteomes" id="UP000222824">
    <property type="component" value="Unassembled WGS sequence"/>
</dbReference>
<gene>
    <name evidence="5" type="ORF">DJ69_11570</name>
</gene>
<dbReference type="GO" id="GO:0003677">
    <property type="term" value="F:DNA binding"/>
    <property type="evidence" value="ECO:0007669"/>
    <property type="project" value="UniProtKB-UniRule"/>
</dbReference>
<evidence type="ECO:0000256" key="1">
    <source>
        <dbReference type="ARBA" id="ARBA00023125"/>
    </source>
</evidence>
<reference evidence="5 6" key="1">
    <citation type="journal article" date="2014" name="Front. Microbiol.">
        <title>Population and genomic analysis of the genus Halorubrum.</title>
        <authorList>
            <person name="Fullmer M.S."/>
            <person name="Soucy S.M."/>
            <person name="Swithers K.S."/>
            <person name="Makkay A.M."/>
            <person name="Wheeler R."/>
            <person name="Ventosa A."/>
            <person name="Gogarten J.P."/>
            <person name="Papke R.T."/>
        </authorList>
    </citation>
    <scope>NUCLEOTIDE SEQUENCE [LARGE SCALE GENOMIC DNA]</scope>
    <source>
        <strain evidence="5 6">C49</strain>
    </source>
</reference>
<feature type="domain" description="Core-binding (CB)" evidence="4">
    <location>
        <begin position="9"/>
        <end position="115"/>
    </location>
</feature>
<feature type="non-terminal residue" evidence="5">
    <location>
        <position position="225"/>
    </location>
</feature>
<dbReference type="InterPro" id="IPR025269">
    <property type="entry name" value="SAM-like_dom"/>
</dbReference>
<organism evidence="5 6">
    <name type="scientific">Halorubrum persicum</name>
    <dbReference type="NCBI Taxonomy" id="1383844"/>
    <lineage>
        <taxon>Archaea</taxon>
        <taxon>Methanobacteriati</taxon>
        <taxon>Methanobacteriota</taxon>
        <taxon>Stenosarchaea group</taxon>
        <taxon>Halobacteria</taxon>
        <taxon>Halobacteriales</taxon>
        <taxon>Haloferacaceae</taxon>
        <taxon>Halorubrum</taxon>
    </lineage>
</organism>
<evidence type="ECO:0000313" key="6">
    <source>
        <dbReference type="Proteomes" id="UP000222824"/>
    </source>
</evidence>
<dbReference type="OrthoDB" id="194919at2157"/>
<dbReference type="PROSITE" id="PS51900">
    <property type="entry name" value="CB"/>
    <property type="match status" value="1"/>
</dbReference>
<dbReference type="SUPFAM" id="SSF56349">
    <property type="entry name" value="DNA breaking-rejoining enzymes"/>
    <property type="match status" value="1"/>
</dbReference>
<dbReference type="InterPro" id="IPR044068">
    <property type="entry name" value="CB"/>
</dbReference>
<dbReference type="Gene3D" id="1.10.150.130">
    <property type="match status" value="1"/>
</dbReference>
<dbReference type="EMBL" id="NHOA01000101">
    <property type="protein sequence ID" value="PHQ38448.1"/>
    <property type="molecule type" value="Genomic_DNA"/>
</dbReference>
<feature type="region of interest" description="Disordered" evidence="3">
    <location>
        <begin position="1"/>
        <end position="37"/>
    </location>
</feature>
<dbReference type="InterPro" id="IPR010998">
    <property type="entry name" value="Integrase_recombinase_N"/>
</dbReference>
<feature type="compositionally biased region" description="Basic and acidic residues" evidence="3">
    <location>
        <begin position="17"/>
        <end position="30"/>
    </location>
</feature>
<dbReference type="AlphaFoldDB" id="A0A2G1WHH5"/>
<dbReference type="RefSeq" id="WP_180271804.1">
    <property type="nucleotide sequence ID" value="NZ_NHOA01000101.1"/>
</dbReference>
<proteinExistence type="predicted"/>
<evidence type="ECO:0000313" key="5">
    <source>
        <dbReference type="EMBL" id="PHQ38448.1"/>
    </source>
</evidence>
<protein>
    <submittedName>
        <fullName evidence="5">Recombinase</fullName>
    </submittedName>
</protein>
<evidence type="ECO:0000256" key="3">
    <source>
        <dbReference type="SAM" id="MobiDB-lite"/>
    </source>
</evidence>
<keyword evidence="1 2" id="KW-0238">DNA-binding</keyword>
<name>A0A2G1WHH5_9EURY</name>
<sequence>MSDDRSSSRSKSSLNDSFERYLQDKGKGRGGDGGNYRRNAARELERFVEWAAGDRGDDDWTGIVPDDVDREPTFDDLDERVFREYARHLGRDRGLKQNTVQTYYRYISAWCGWCVNEGHLEAHYAQRASAMAPLPEDDGRKPGDQQAWTSEQRHALTRHVDERARDALEAYTTLPEDTDPPDKQRARYAALKAARDRALVFVLAYTAVRVGELLRDPNDPRRRGV</sequence>
<evidence type="ECO:0000256" key="2">
    <source>
        <dbReference type="PROSITE-ProRule" id="PRU01248"/>
    </source>
</evidence>
<comment type="caution">
    <text evidence="5">The sequence shown here is derived from an EMBL/GenBank/DDBJ whole genome shotgun (WGS) entry which is preliminary data.</text>
</comment>
<accession>A0A2G1WHH5</accession>
<dbReference type="InterPro" id="IPR011010">
    <property type="entry name" value="DNA_brk_join_enz"/>
</dbReference>
<evidence type="ECO:0000259" key="4">
    <source>
        <dbReference type="PROSITE" id="PS51900"/>
    </source>
</evidence>
<keyword evidence="6" id="KW-1185">Reference proteome</keyword>